<keyword evidence="4" id="KW-1185">Reference proteome</keyword>
<dbReference type="EMBL" id="ACOP02000003">
    <property type="protein sequence ID" value="EEU98114.1"/>
    <property type="molecule type" value="Genomic_DNA"/>
</dbReference>
<reference evidence="3" key="1">
    <citation type="submission" date="2009-08" db="EMBL/GenBank/DDBJ databases">
        <authorList>
            <person name="Weinstock G."/>
            <person name="Sodergren E."/>
            <person name="Clifton S."/>
            <person name="Fulton L."/>
            <person name="Fulton B."/>
            <person name="Courtney L."/>
            <person name="Fronick C."/>
            <person name="Harrison M."/>
            <person name="Strong C."/>
            <person name="Farmer C."/>
            <person name="Delahaunty K."/>
            <person name="Markovic C."/>
            <person name="Hall O."/>
            <person name="Minx P."/>
            <person name="Tomlinson C."/>
            <person name="Mitreva M."/>
            <person name="Nelson J."/>
            <person name="Hou S."/>
            <person name="Wollam A."/>
            <person name="Pepin K.H."/>
            <person name="Johnson M."/>
            <person name="Bhonagiri V."/>
            <person name="Nash W.E."/>
            <person name="Warren W."/>
            <person name="Chinwalla A."/>
            <person name="Mardis E.R."/>
            <person name="Wilson R.K."/>
        </authorList>
    </citation>
    <scope>NUCLEOTIDE SEQUENCE [LARGE SCALE GENOMIC DNA]</scope>
    <source>
        <strain evidence="3">A2-165</strain>
    </source>
</reference>
<feature type="region of interest" description="Disordered" evidence="1">
    <location>
        <begin position="1"/>
        <end position="20"/>
    </location>
</feature>
<sequence>MCAHCAQFSHSSTRNKYDYTPHRPKSQRFYPLFLFFISTYTDTSFFHCPYMKYRFTKRDRTPCVSGCGLFRF</sequence>
<keyword evidence="2" id="KW-0812">Transmembrane</keyword>
<dbReference type="PATRIC" id="fig|411483.3.peg.57"/>
<protein>
    <submittedName>
        <fullName evidence="3">Uncharacterized protein</fullName>
    </submittedName>
</protein>
<dbReference type="Proteomes" id="UP000004619">
    <property type="component" value="Unassembled WGS sequence"/>
</dbReference>
<organism evidence="3 4">
    <name type="scientific">Faecalibacterium duncaniae (strain DSM 17677 / JCM 31915 / A2-165)</name>
    <name type="common">Faecalibacterium prausnitzii</name>
    <dbReference type="NCBI Taxonomy" id="411483"/>
    <lineage>
        <taxon>Bacteria</taxon>
        <taxon>Bacillati</taxon>
        <taxon>Bacillota</taxon>
        <taxon>Clostridia</taxon>
        <taxon>Eubacteriales</taxon>
        <taxon>Oscillospiraceae</taxon>
        <taxon>Faecalibacterium</taxon>
    </lineage>
</organism>
<accession>C7H1A4</accession>
<keyword evidence="2" id="KW-1133">Transmembrane helix</keyword>
<name>C7H1A4_FAED2</name>
<evidence type="ECO:0000256" key="2">
    <source>
        <dbReference type="SAM" id="Phobius"/>
    </source>
</evidence>
<gene>
    <name evidence="3" type="ORF">FAEPRAA2165_00042</name>
</gene>
<evidence type="ECO:0000256" key="1">
    <source>
        <dbReference type="SAM" id="MobiDB-lite"/>
    </source>
</evidence>
<keyword evidence="2" id="KW-0472">Membrane</keyword>
<comment type="caution">
    <text evidence="3">The sequence shown here is derived from an EMBL/GenBank/DDBJ whole genome shotgun (WGS) entry which is preliminary data.</text>
</comment>
<proteinExistence type="predicted"/>
<dbReference type="HOGENOM" id="CLU_2716465_0_0_9"/>
<evidence type="ECO:0000313" key="3">
    <source>
        <dbReference type="EMBL" id="EEU98114.1"/>
    </source>
</evidence>
<evidence type="ECO:0000313" key="4">
    <source>
        <dbReference type="Proteomes" id="UP000004619"/>
    </source>
</evidence>
<feature type="transmembrane region" description="Helical" evidence="2">
    <location>
        <begin position="29"/>
        <end position="50"/>
    </location>
</feature>
<dbReference type="AlphaFoldDB" id="C7H1A4"/>
<dbReference type="STRING" id="411483.FAEPRAA2165_00042"/>